<proteinExistence type="predicted"/>
<evidence type="ECO:0000313" key="2">
    <source>
        <dbReference type="Proteomes" id="UP000799118"/>
    </source>
</evidence>
<sequence length="614" mass="71258">DYFLPREEVDLWAKEAWQDVHRTGVALEEGRCEERWNNMKEKNTARSVGRFYEWGWFVLLCRHMFLLLACDMIRSGEQNKYPLACLHRYMSAEKDQRLRNGEGKPTGKLGCAYDCGCKLGKSVSRSPLQELALWANLLPMVGLMHGYAHERLCQLLFLMLYIAGTGLEDGEGCERYFSMMNALAGITRHMSVFHRRQAIAEVAYAHDHLETYANVSRFIYNNYRQALEIMGTRNALSRSMIQAGIQAENFFEWLEEEGNYLRSLTRTPPSETLEMEYFLKLESLTACQGRLQNVRDLWKVYKVSGNDTVTTRNTETKHRNEQENERKLIADVQALEGRLGVTSRWKEGSEEWVSAKTLVKEREYRKALDKLEGLLVARIFEMTRLNVAGTGYKMRKHLANALKSRSKSIQAAIEAYNSAARALSPPREELSWDEILEFSFLSEFDILRDARTDVREKRWATQKNRLLMQQFFKLLSAESELTRLHTEIRRMVTYMQDEEDTIRLAAERVGSSDPALALQIQLQGNMRSRFNCIHRQRFWAITKLKGFRRENMAHFRRGTSVTVQDWVEMDTTEDVEMGSIGEHDGEIEPDLLHAVDERSIAQEVERVMYAVEDG</sequence>
<dbReference type="PANTHER" id="PTHR33096">
    <property type="entry name" value="CXC2 DOMAIN-CONTAINING PROTEIN"/>
    <property type="match status" value="1"/>
</dbReference>
<gene>
    <name evidence="1" type="ORF">BT96DRAFT_1047220</name>
</gene>
<dbReference type="PANTHER" id="PTHR33096:SF1">
    <property type="entry name" value="CXC1-LIKE CYSTEINE CLUSTER ASSOCIATED WITH KDZ TRANSPOSASES DOMAIN-CONTAINING PROTEIN"/>
    <property type="match status" value="1"/>
</dbReference>
<dbReference type="Proteomes" id="UP000799118">
    <property type="component" value="Unassembled WGS sequence"/>
</dbReference>
<dbReference type="OrthoDB" id="3251205at2759"/>
<dbReference type="EMBL" id="ML771026">
    <property type="protein sequence ID" value="KAE9382751.1"/>
    <property type="molecule type" value="Genomic_DNA"/>
</dbReference>
<organism evidence="1 2">
    <name type="scientific">Gymnopus androsaceus JB14</name>
    <dbReference type="NCBI Taxonomy" id="1447944"/>
    <lineage>
        <taxon>Eukaryota</taxon>
        <taxon>Fungi</taxon>
        <taxon>Dikarya</taxon>
        <taxon>Basidiomycota</taxon>
        <taxon>Agaricomycotina</taxon>
        <taxon>Agaricomycetes</taxon>
        <taxon>Agaricomycetidae</taxon>
        <taxon>Agaricales</taxon>
        <taxon>Marasmiineae</taxon>
        <taxon>Omphalotaceae</taxon>
        <taxon>Gymnopus</taxon>
    </lineage>
</organism>
<accession>A0A6A4GB99</accession>
<evidence type="ECO:0000313" key="1">
    <source>
        <dbReference type="EMBL" id="KAE9382751.1"/>
    </source>
</evidence>
<feature type="non-terminal residue" evidence="1">
    <location>
        <position position="1"/>
    </location>
</feature>
<keyword evidence="2" id="KW-1185">Reference proteome</keyword>
<dbReference type="InterPro" id="IPR040521">
    <property type="entry name" value="KDZ"/>
</dbReference>
<dbReference type="AlphaFoldDB" id="A0A6A4GB99"/>
<dbReference type="Pfam" id="PF18758">
    <property type="entry name" value="KDZ"/>
    <property type="match status" value="1"/>
</dbReference>
<name>A0A6A4GB99_9AGAR</name>
<reference evidence="1" key="1">
    <citation type="journal article" date="2019" name="Environ. Microbiol.">
        <title>Fungal ecological strategies reflected in gene transcription - a case study of two litter decomposers.</title>
        <authorList>
            <person name="Barbi F."/>
            <person name="Kohler A."/>
            <person name="Barry K."/>
            <person name="Baskaran P."/>
            <person name="Daum C."/>
            <person name="Fauchery L."/>
            <person name="Ihrmark K."/>
            <person name="Kuo A."/>
            <person name="LaButti K."/>
            <person name="Lipzen A."/>
            <person name="Morin E."/>
            <person name="Grigoriev I.V."/>
            <person name="Henrissat B."/>
            <person name="Lindahl B."/>
            <person name="Martin F."/>
        </authorList>
    </citation>
    <scope>NUCLEOTIDE SEQUENCE</scope>
    <source>
        <strain evidence="1">JB14</strain>
    </source>
</reference>
<protein>
    <submittedName>
        <fullName evidence="1">Uncharacterized protein</fullName>
    </submittedName>
</protein>